<organism evidence="1 2">
    <name type="scientific">Naganishia friedmannii</name>
    <dbReference type="NCBI Taxonomy" id="89922"/>
    <lineage>
        <taxon>Eukaryota</taxon>
        <taxon>Fungi</taxon>
        <taxon>Dikarya</taxon>
        <taxon>Basidiomycota</taxon>
        <taxon>Agaricomycotina</taxon>
        <taxon>Tremellomycetes</taxon>
        <taxon>Filobasidiales</taxon>
        <taxon>Filobasidiaceae</taxon>
        <taxon>Naganishia</taxon>
    </lineage>
</organism>
<sequence>MSQSLEPPEPLEVGKTQLDPEEAVKRQEAQANSYRLRLRSAYTFGENDVSSLNDVQESENEDELEADDIEQLVEGNQTYQVEAKDDELEQPTTQSLLTMPGRDPVLVPEWGDELTRRCVQEQLNAMARTDGITRGQQKMITQEPPTGMEDPNDTVLIPTTIEQFLGLYDAMRLAQQGENSKAYPEPAFGEDIQQFVLTMGCGWMDRNLFRMSGSLELARQIIQPIAPGSHFLVALLRPDQQTKWVEKLPVEQPITEETLIDTIDNWATLEVPIPARTVSTAAATDVPRNPEVRERVSCQVSSDVDSLILISDQLPLNHSLEIPSIPSREHTIRYSNRICLPAGPKKTRTQLSRIPNFRLGQAGRLTVNICFPGAYDPDFEGFGSSQISGENLRLVWDEMIQPSLLASFPAGAENSLPQSGRYEGDRQREIGGQARPSWRTTSVPSDALRNLVSEMRHRLSTSDNPQLPPFSNFKFVLSLQGFKSFSFTLYDDLTQSELNWFNSLNLPSTCLRPLMLFKGYLKGLRRVTRDVLVHDWLNYNDVLQRGIERCHMRNSRFKETSWTRSYTPLAVVQDPLFKSLRIFLCFAPKRTAILAGVWIDVAAEIGSAGKVTVWNHSHCFDIVNTLVGRSNFDKPTEWRNGMRLDEVATMPGLGGVAFTDRRAPPYGFNSPTPYVQLYCQEKVPTYASWGNKAHGAQNLDAMPARKLPMNYMLDCSGNEGNRLDDWIETEYRILGDAASDPTRSFPARLEVRTSLDNILETTFNIVVALSRATKSNAFRHYEKDAWFRWKGIRAEYLARLPGAMFGNRGTRPTEWTMIHALLAAQTFTQGLHSRIPDVTIERDTVNMHTSYLRVVQNPDGTTSFTHPGYNMTLKERALSKGYRPFFPAGVRTLQGYYNRKTGLQYMAFESRMLGMSSAEEKWNLKVRRGVKCKATSSIGRLRGLISYPPKAKNTMLARTNERSSCPGLEQDTGVRIQQDADYARLEGIVEGVISSVLDGNLALGTKEARDLELYLENEILDIPRFIIRFGRSRGLLGHTEQAVRLRDLERLQQYEGRNLTIGSNGQVQVLVEPLGGSYKGMPSSVPRVLDTGALDVYNFQKHLPPIAPETEAPVRKLKVEWAVPHHSIDGPRLPDLRIPIKLKLTSLPATRTEDDRQDDVAYQDWLHRIEDADEPYDIKFYETPSIGNMAIYIFACFQQQLLLALPATVRANTHHPEQEGDPYIKISRERNAIVTQNLMRESFSGLPARLTRFVATQYTVTSWINFGHMFFPTTVEQCVNHPGWLEPGMTYLDMWRRLLERVESLSNSKEIQDLLADFASLFVRSFKVLPDLTGGPHTSLGQKGPGGRRFSIWDDTSFEKSATAKSTNFQPRWMTVNKGGRISNRIRLAFTFTDKTQIRYMGGWQDGKSIQETNPNFGKRYPSPVPFEHAWMVDNYHTILSERAYMVLRKEVTAAHFLPSGTRTGIGMTTGIPNTMRYLVQSERNAGVNVAGPKKGGVKRRRTGRGTTAENCINVDAAYYV</sequence>
<reference evidence="1" key="1">
    <citation type="submission" date="2023-04" db="EMBL/GenBank/DDBJ databases">
        <title>Draft Genome sequencing of Naganishia species isolated from polar environments using Oxford Nanopore Technology.</title>
        <authorList>
            <person name="Leo P."/>
            <person name="Venkateswaran K."/>
        </authorList>
    </citation>
    <scope>NUCLEOTIDE SEQUENCE</scope>
    <source>
        <strain evidence="1">MNA-CCFEE 5423</strain>
    </source>
</reference>
<gene>
    <name evidence="1" type="ORF">QFC21_007254</name>
</gene>
<proteinExistence type="predicted"/>
<evidence type="ECO:0000313" key="1">
    <source>
        <dbReference type="EMBL" id="KAJ9091359.1"/>
    </source>
</evidence>
<dbReference type="EMBL" id="JASBWT010000055">
    <property type="protein sequence ID" value="KAJ9091359.1"/>
    <property type="molecule type" value="Genomic_DNA"/>
</dbReference>
<comment type="caution">
    <text evidence="1">The sequence shown here is derived from an EMBL/GenBank/DDBJ whole genome shotgun (WGS) entry which is preliminary data.</text>
</comment>
<accession>A0ACC2UW95</accession>
<evidence type="ECO:0000313" key="2">
    <source>
        <dbReference type="Proteomes" id="UP001227268"/>
    </source>
</evidence>
<name>A0ACC2UW95_9TREE</name>
<keyword evidence="2" id="KW-1185">Reference proteome</keyword>
<protein>
    <submittedName>
        <fullName evidence="1">Uncharacterized protein</fullName>
    </submittedName>
</protein>
<dbReference type="Proteomes" id="UP001227268">
    <property type="component" value="Unassembled WGS sequence"/>
</dbReference>